<feature type="domain" description="Immunity protein Imm33" evidence="1">
    <location>
        <begin position="65"/>
        <end position="143"/>
    </location>
</feature>
<evidence type="ECO:0000313" key="2">
    <source>
        <dbReference type="EMBL" id="RHJ88745.1"/>
    </source>
</evidence>
<accession>A0A415E5E0</accession>
<dbReference type="PANTHER" id="PTHR38743:SF2">
    <property type="entry name" value="DUF2185 DOMAIN-CONTAINING PROTEIN"/>
    <property type="match status" value="1"/>
</dbReference>
<reference evidence="2 3" key="1">
    <citation type="submission" date="2018-08" db="EMBL/GenBank/DDBJ databases">
        <title>A genome reference for cultivated species of the human gut microbiota.</title>
        <authorList>
            <person name="Zou Y."/>
            <person name="Xue W."/>
            <person name="Luo G."/>
        </authorList>
    </citation>
    <scope>NUCLEOTIDE SEQUENCE [LARGE SCALE GENOMIC DNA]</scope>
    <source>
        <strain evidence="2 3">AM07-24</strain>
    </source>
</reference>
<dbReference type="EMBL" id="QRMS01000002">
    <property type="protein sequence ID" value="RHJ88745.1"/>
    <property type="molecule type" value="Genomic_DNA"/>
</dbReference>
<gene>
    <name evidence="2" type="ORF">DW099_07575</name>
</gene>
<sequence>MFREQGANEEIMRFFDINWDLISHLLDADGAWQRNSWYQIPEKEFFIKSEDMKIILDAWSGAEGCLATDRILVDGEKVGYMYREEPDNNQDWDSGWRFTAGDESQEYMDDPDHSGIYALNTICNYDPEITELLNAPYGTAYIRVGQRLILDEE</sequence>
<keyword evidence="3" id="KW-1185">Reference proteome</keyword>
<protein>
    <submittedName>
        <fullName evidence="2">DUF2185 domain-containing protein</fullName>
    </submittedName>
</protein>
<dbReference type="STRING" id="1776384.GCA_900086585_03850"/>
<name>A0A415E5E0_9FIRM</name>
<dbReference type="Proteomes" id="UP000284841">
    <property type="component" value="Unassembled WGS sequence"/>
</dbReference>
<dbReference type="Pfam" id="PF09951">
    <property type="entry name" value="Imm33"/>
    <property type="match status" value="1"/>
</dbReference>
<dbReference type="PANTHER" id="PTHR38743">
    <property type="entry name" value="SIMILAR TO GLYOXYLASE I FAMILY PROTEIN"/>
    <property type="match status" value="1"/>
</dbReference>
<dbReference type="OrthoDB" id="4827574at2"/>
<evidence type="ECO:0000313" key="3">
    <source>
        <dbReference type="Proteomes" id="UP000284841"/>
    </source>
</evidence>
<evidence type="ECO:0000259" key="1">
    <source>
        <dbReference type="Pfam" id="PF09951"/>
    </source>
</evidence>
<dbReference type="AlphaFoldDB" id="A0A415E5E0"/>
<proteinExistence type="predicted"/>
<organism evidence="2 3">
    <name type="scientific">Emergencia timonensis</name>
    <dbReference type="NCBI Taxonomy" id="1776384"/>
    <lineage>
        <taxon>Bacteria</taxon>
        <taxon>Bacillati</taxon>
        <taxon>Bacillota</taxon>
        <taxon>Clostridia</taxon>
        <taxon>Peptostreptococcales</taxon>
        <taxon>Anaerovoracaceae</taxon>
        <taxon>Emergencia</taxon>
    </lineage>
</organism>
<dbReference type="InterPro" id="IPR018689">
    <property type="entry name" value="Imm33_dom"/>
</dbReference>
<comment type="caution">
    <text evidence="2">The sequence shown here is derived from an EMBL/GenBank/DDBJ whole genome shotgun (WGS) entry which is preliminary data.</text>
</comment>